<gene>
    <name evidence="2" type="ORF">G3570_09755</name>
</gene>
<keyword evidence="3" id="KW-1185">Reference proteome</keyword>
<organism evidence="2 3">
    <name type="scientific">Halalkalibaculum roseum</name>
    <dbReference type="NCBI Taxonomy" id="2709311"/>
    <lineage>
        <taxon>Bacteria</taxon>
        <taxon>Pseudomonadati</taxon>
        <taxon>Balneolota</taxon>
        <taxon>Balneolia</taxon>
        <taxon>Balneolales</taxon>
        <taxon>Balneolaceae</taxon>
        <taxon>Halalkalibaculum</taxon>
    </lineage>
</organism>
<reference evidence="2 3" key="1">
    <citation type="submission" date="2020-02" db="EMBL/GenBank/DDBJ databases">
        <title>Balneolaceae bacterium YR4-1, complete genome.</title>
        <authorList>
            <person name="Li Y."/>
            <person name="Wu S."/>
        </authorList>
    </citation>
    <scope>NUCLEOTIDE SEQUENCE [LARGE SCALE GENOMIC DNA]</scope>
    <source>
        <strain evidence="2 3">YR4-1</strain>
    </source>
</reference>
<dbReference type="Proteomes" id="UP000473278">
    <property type="component" value="Unassembled WGS sequence"/>
</dbReference>
<dbReference type="RefSeq" id="WP_165141781.1">
    <property type="nucleotide sequence ID" value="NZ_JAALLT010000003.1"/>
</dbReference>
<feature type="signal peptide" evidence="1">
    <location>
        <begin position="1"/>
        <end position="21"/>
    </location>
</feature>
<dbReference type="AlphaFoldDB" id="A0A6M1SXE4"/>
<evidence type="ECO:0008006" key="4">
    <source>
        <dbReference type="Google" id="ProtNLM"/>
    </source>
</evidence>
<sequence>MRANLYYGFLVLLIGSLYLTACDNATSGSDNFGESIQLYTDLEPVPGASNTTAIVNRGDNVKSNFGNTVGANSWFQIKLKNIEKNSFINNGTMGAWCLEWKKPLDSNNDVHEGTKIYSTKGAAKWAPMNYFFSIKNDLIKEDPGITSREIQSVVWSLAGYIGIAPEFDITKLSNNELPARLFDNGQLKVDKNKVVTIVEKVKNEYNLAKFKSEHEQECAVVETNGDQQDVIGCEPPPVIDVNTNIYIYFDDSGSMDRTLAPLETMRDQQLKEALLPLYDGNGTEYDNRVQVITWCDFTNCERTFKVANLEGAAPPANGNIVVLIFQDEAQTTYHPSTSSFDPNAGRSTNFDTDITDLRNRLDTWATTEGTNYYRSVIFQVDGYPGFKSFIESVQNGVGNYAVPYGLSDRNEFNYVYDVVDGDTPETYRDLIIAALEDLGFDLSTP</sequence>
<proteinExistence type="predicted"/>
<evidence type="ECO:0000256" key="1">
    <source>
        <dbReference type="SAM" id="SignalP"/>
    </source>
</evidence>
<comment type="caution">
    <text evidence="2">The sequence shown here is derived from an EMBL/GenBank/DDBJ whole genome shotgun (WGS) entry which is preliminary data.</text>
</comment>
<keyword evidence="1" id="KW-0732">Signal</keyword>
<dbReference type="EMBL" id="JAALLT010000003">
    <property type="protein sequence ID" value="NGP76918.1"/>
    <property type="molecule type" value="Genomic_DNA"/>
</dbReference>
<evidence type="ECO:0000313" key="2">
    <source>
        <dbReference type="EMBL" id="NGP76918.1"/>
    </source>
</evidence>
<accession>A0A6M1SXE4</accession>
<evidence type="ECO:0000313" key="3">
    <source>
        <dbReference type="Proteomes" id="UP000473278"/>
    </source>
</evidence>
<name>A0A6M1SXE4_9BACT</name>
<protein>
    <recommendedName>
        <fullName evidence="4">VWA domain-containing protein</fullName>
    </recommendedName>
</protein>
<feature type="chain" id="PRO_5026969323" description="VWA domain-containing protein" evidence="1">
    <location>
        <begin position="22"/>
        <end position="445"/>
    </location>
</feature>